<reference evidence="2 3" key="1">
    <citation type="submission" date="2017-10" db="EMBL/GenBank/DDBJ databases">
        <title>Sequencing the genomes of 1000 actinobacteria strains.</title>
        <authorList>
            <person name="Klenk H.-P."/>
        </authorList>
    </citation>
    <scope>NUCLEOTIDE SEQUENCE [LARGE SCALE GENOMIC DNA]</scope>
    <source>
        <strain evidence="2 3">DSM 21801</strain>
    </source>
</reference>
<accession>A0A2A9CXM2</accession>
<gene>
    <name evidence="2" type="ORF">ATL40_0451</name>
</gene>
<dbReference type="EMBL" id="PDJD01000001">
    <property type="protein sequence ID" value="PFG18901.1"/>
    <property type="molecule type" value="Genomic_DNA"/>
</dbReference>
<protein>
    <recommendedName>
        <fullName evidence="4">Aromatic ring-opening dioxygenase LigA</fullName>
    </recommendedName>
</protein>
<evidence type="ECO:0008006" key="4">
    <source>
        <dbReference type="Google" id="ProtNLM"/>
    </source>
</evidence>
<name>A0A2A9CXM2_9MICO</name>
<keyword evidence="1" id="KW-0472">Membrane</keyword>
<comment type="caution">
    <text evidence="2">The sequence shown here is derived from an EMBL/GenBank/DDBJ whole genome shotgun (WGS) entry which is preliminary data.</text>
</comment>
<feature type="transmembrane region" description="Helical" evidence="1">
    <location>
        <begin position="12"/>
        <end position="34"/>
    </location>
</feature>
<sequence>MRSAFDKLISWTGLGMAAVLLVAGGLLTWASVFVGDQVNSQLSAQDITMPTSEAIDAQLESGRLSQEDADALYPFAGKEMVTGPAARAYADHYIQAHMNAGSYGLEATVSEMGVDTSAWELPLTYSSAGTVSSAIEADESLSDDVKAEATQAVSDFRMDTLFTGNTLRGLLLYGYAFATIGSIAGIAAVVCFVGAVALAILGVFGLRHAGKVAATEKAAA</sequence>
<evidence type="ECO:0000256" key="1">
    <source>
        <dbReference type="SAM" id="Phobius"/>
    </source>
</evidence>
<evidence type="ECO:0000313" key="2">
    <source>
        <dbReference type="EMBL" id="PFG18901.1"/>
    </source>
</evidence>
<dbReference type="RefSeq" id="WP_098468116.1">
    <property type="nucleotide sequence ID" value="NZ_PDJD01000001.1"/>
</dbReference>
<keyword evidence="1" id="KW-1133">Transmembrane helix</keyword>
<evidence type="ECO:0000313" key="3">
    <source>
        <dbReference type="Proteomes" id="UP000224915"/>
    </source>
</evidence>
<dbReference type="AlphaFoldDB" id="A0A2A9CXM2"/>
<keyword evidence="3" id="KW-1185">Reference proteome</keyword>
<organism evidence="2 3">
    <name type="scientific">Serinibacter salmoneus</name>
    <dbReference type="NCBI Taxonomy" id="556530"/>
    <lineage>
        <taxon>Bacteria</taxon>
        <taxon>Bacillati</taxon>
        <taxon>Actinomycetota</taxon>
        <taxon>Actinomycetes</taxon>
        <taxon>Micrococcales</taxon>
        <taxon>Beutenbergiaceae</taxon>
        <taxon>Serinibacter</taxon>
    </lineage>
</organism>
<dbReference type="OrthoDB" id="3378428at2"/>
<keyword evidence="1" id="KW-0812">Transmembrane</keyword>
<proteinExistence type="predicted"/>
<dbReference type="Proteomes" id="UP000224915">
    <property type="component" value="Unassembled WGS sequence"/>
</dbReference>
<feature type="transmembrane region" description="Helical" evidence="1">
    <location>
        <begin position="172"/>
        <end position="201"/>
    </location>
</feature>